<dbReference type="PANTHER" id="PTHR18952">
    <property type="entry name" value="CARBONIC ANHYDRASE"/>
    <property type="match status" value="1"/>
</dbReference>
<evidence type="ECO:0000256" key="5">
    <source>
        <dbReference type="ARBA" id="ARBA00023239"/>
    </source>
</evidence>
<feature type="compositionally biased region" description="Polar residues" evidence="7">
    <location>
        <begin position="242"/>
        <end position="251"/>
    </location>
</feature>
<feature type="domain" description="Alpha-carbonic anhydrase" evidence="8">
    <location>
        <begin position="1"/>
        <end position="159"/>
    </location>
</feature>
<dbReference type="PANTHER" id="PTHR18952:SF265">
    <property type="entry name" value="CARBONIC ANHYDRASE"/>
    <property type="match status" value="1"/>
</dbReference>
<evidence type="ECO:0000256" key="7">
    <source>
        <dbReference type="SAM" id="MobiDB-lite"/>
    </source>
</evidence>
<dbReference type="GeneID" id="100569128"/>
<evidence type="ECO:0000256" key="2">
    <source>
        <dbReference type="ARBA" id="ARBA00012925"/>
    </source>
</evidence>
<dbReference type="Gene3D" id="3.10.200.10">
    <property type="entry name" value="Alpha carbonic anhydrase"/>
    <property type="match status" value="1"/>
</dbReference>
<dbReference type="GO" id="GO:0008270">
    <property type="term" value="F:zinc ion binding"/>
    <property type="evidence" value="ECO:0007669"/>
    <property type="project" value="InterPro"/>
</dbReference>
<sequence>MIHYYTFSFSRHKLEMHLIFFKGSCQTIYEAESTKNGFVTLAYLFNVTENRHSGIDHITRYLSFVRTSGRPAQIPVFPLSILVHDQPGEYFTYWGKIDKPGCKCGVSQWIVFTKPCDVNREQVDEFYCILDKCGNAIKRNYRKANPVPPGNKTRPYLVMLDVPGSSSTGLDVVPAEVVVAATSRSRSSELRKTSSRRSVAVIASAEGGNSSQSLCAKPTRTQLLRRTFNLSKLSVHKHRPQTAKTTVIRNSRQSERVRTADTETKNHLRPTLSFNATRPSWK</sequence>
<keyword evidence="5" id="KW-0456">Lyase</keyword>
<keyword evidence="4" id="KW-0862">Zinc</keyword>
<evidence type="ECO:0000256" key="6">
    <source>
        <dbReference type="ARBA" id="ARBA00048348"/>
    </source>
</evidence>
<evidence type="ECO:0000313" key="10">
    <source>
        <dbReference type="Proteomes" id="UP000007819"/>
    </source>
</evidence>
<dbReference type="InterPro" id="IPR001148">
    <property type="entry name" value="CA_dom"/>
</dbReference>
<dbReference type="Pfam" id="PF00194">
    <property type="entry name" value="Carb_anhydrase"/>
    <property type="match status" value="1"/>
</dbReference>
<dbReference type="AlphaFoldDB" id="A0A8R2D603"/>
<organism evidence="9 10">
    <name type="scientific">Acyrthosiphon pisum</name>
    <name type="common">Pea aphid</name>
    <dbReference type="NCBI Taxonomy" id="7029"/>
    <lineage>
        <taxon>Eukaryota</taxon>
        <taxon>Metazoa</taxon>
        <taxon>Ecdysozoa</taxon>
        <taxon>Arthropoda</taxon>
        <taxon>Hexapoda</taxon>
        <taxon>Insecta</taxon>
        <taxon>Pterygota</taxon>
        <taxon>Neoptera</taxon>
        <taxon>Paraneoptera</taxon>
        <taxon>Hemiptera</taxon>
        <taxon>Sternorrhyncha</taxon>
        <taxon>Aphidomorpha</taxon>
        <taxon>Aphidoidea</taxon>
        <taxon>Aphididae</taxon>
        <taxon>Macrosiphini</taxon>
        <taxon>Acyrthosiphon</taxon>
    </lineage>
</organism>
<keyword evidence="10" id="KW-1185">Reference proteome</keyword>
<dbReference type="EnsemblMetazoa" id="XM_016807688.2">
    <property type="protein sequence ID" value="XP_016663177.2"/>
    <property type="gene ID" value="LOC100569128"/>
</dbReference>
<evidence type="ECO:0000256" key="1">
    <source>
        <dbReference type="ARBA" id="ARBA00010718"/>
    </source>
</evidence>
<reference evidence="10" key="1">
    <citation type="submission" date="2010-06" db="EMBL/GenBank/DDBJ databases">
        <authorList>
            <person name="Jiang H."/>
            <person name="Abraham K."/>
            <person name="Ali S."/>
            <person name="Alsbrooks S.L."/>
            <person name="Anim B.N."/>
            <person name="Anosike U.S."/>
            <person name="Attaway T."/>
            <person name="Bandaranaike D.P."/>
            <person name="Battles P.K."/>
            <person name="Bell S.N."/>
            <person name="Bell A.V."/>
            <person name="Beltran B."/>
            <person name="Bickham C."/>
            <person name="Bustamante Y."/>
            <person name="Caleb T."/>
            <person name="Canada A."/>
            <person name="Cardenas V."/>
            <person name="Carter K."/>
            <person name="Chacko J."/>
            <person name="Chandrabose M.N."/>
            <person name="Chavez D."/>
            <person name="Chavez A."/>
            <person name="Chen L."/>
            <person name="Chu H.-S."/>
            <person name="Claassen K.J."/>
            <person name="Cockrell R."/>
            <person name="Collins M."/>
            <person name="Cooper J.A."/>
            <person name="Cree A."/>
            <person name="Curry S.M."/>
            <person name="Da Y."/>
            <person name="Dao M.D."/>
            <person name="Das B."/>
            <person name="Davila M.-L."/>
            <person name="Davy-Carroll L."/>
            <person name="Denson S."/>
            <person name="Dinh H."/>
            <person name="Ebong V.E."/>
            <person name="Edwards J.R."/>
            <person name="Egan A."/>
            <person name="El-Daye J."/>
            <person name="Escobedo L."/>
            <person name="Fernandez S."/>
            <person name="Fernando P.R."/>
            <person name="Flagg N."/>
            <person name="Forbes L.D."/>
            <person name="Fowler R.G."/>
            <person name="Fu Q."/>
            <person name="Gabisi R.A."/>
            <person name="Ganer J."/>
            <person name="Garbino Pronczuk A."/>
            <person name="Garcia R.M."/>
            <person name="Garner T."/>
            <person name="Garrett T.E."/>
            <person name="Gonzalez D.A."/>
            <person name="Hamid H."/>
            <person name="Hawkins E.S."/>
            <person name="Hirani K."/>
            <person name="Hogues M.E."/>
            <person name="Hollins B."/>
            <person name="Hsiao C.-H."/>
            <person name="Jabil R."/>
            <person name="James M.L."/>
            <person name="Jhangiani S.N."/>
            <person name="Johnson B."/>
            <person name="Johnson Q."/>
            <person name="Joshi V."/>
            <person name="Kalu J.B."/>
            <person name="Kam C."/>
            <person name="Kashfia A."/>
            <person name="Keebler J."/>
            <person name="Kisamo H."/>
            <person name="Kovar C.L."/>
            <person name="Lago L.A."/>
            <person name="Lai C.-Y."/>
            <person name="Laidlaw J."/>
            <person name="Lara F."/>
            <person name="Le T.-K."/>
            <person name="Lee S.L."/>
            <person name="Legall F.H."/>
            <person name="Lemon S.J."/>
            <person name="Lewis L.R."/>
            <person name="Li B."/>
            <person name="Liu Y."/>
            <person name="Liu Y.-S."/>
            <person name="Lopez J."/>
            <person name="Lozado R.J."/>
            <person name="Lu J."/>
            <person name="Madu R.C."/>
            <person name="Maheshwari M."/>
            <person name="Maheshwari R."/>
            <person name="Malloy K."/>
            <person name="Martinez E."/>
            <person name="Mathew T."/>
            <person name="Mercado I.C."/>
            <person name="Mercado C."/>
            <person name="Meyer B."/>
            <person name="Montgomery K."/>
            <person name="Morgan M.B."/>
            <person name="Munidasa M."/>
            <person name="Nazareth L.V."/>
            <person name="Nelson J."/>
            <person name="Ng B.M."/>
            <person name="Nguyen N.B."/>
            <person name="Nguyen P.Q."/>
            <person name="Nguyen T."/>
            <person name="Obregon M."/>
            <person name="Okwuonu G.O."/>
            <person name="Onwere C.G."/>
            <person name="Orozco G."/>
            <person name="Parra A."/>
            <person name="Patel S."/>
            <person name="Patil S."/>
            <person name="Perez A."/>
            <person name="Perez Y."/>
            <person name="Pham C."/>
            <person name="Primus E.L."/>
            <person name="Pu L.-L."/>
            <person name="Puazo M."/>
            <person name="Qin X."/>
            <person name="Quiroz J.B."/>
            <person name="Reese J."/>
            <person name="Richards S."/>
            <person name="Rives C.M."/>
            <person name="Robberts R."/>
            <person name="Ruiz S.J."/>
            <person name="Ruiz M.J."/>
            <person name="Santibanez J."/>
            <person name="Schneider B.W."/>
            <person name="Sisson I."/>
            <person name="Smith M."/>
            <person name="Sodergren E."/>
            <person name="Song X.-Z."/>
            <person name="Song B.B."/>
            <person name="Summersgill H."/>
            <person name="Thelus R."/>
            <person name="Thornton R.D."/>
            <person name="Trejos Z.Y."/>
            <person name="Usmani K."/>
            <person name="Vattathil S."/>
            <person name="Villasana D."/>
            <person name="Walker D.L."/>
            <person name="Wang S."/>
            <person name="Wang K."/>
            <person name="White C.S."/>
            <person name="Williams A.C."/>
            <person name="Williamson J."/>
            <person name="Wilson K."/>
            <person name="Woghiren I.O."/>
            <person name="Woodworth J.R."/>
            <person name="Worley K.C."/>
            <person name="Wright R.A."/>
            <person name="Wu W."/>
            <person name="Young L."/>
            <person name="Zhang L."/>
            <person name="Zhang J."/>
            <person name="Zhu Y."/>
            <person name="Muzny D.M."/>
            <person name="Weinstock G."/>
            <person name="Gibbs R.A."/>
        </authorList>
    </citation>
    <scope>NUCLEOTIDE SEQUENCE [LARGE SCALE GENOMIC DNA]</scope>
    <source>
        <strain evidence="10">LSR1</strain>
    </source>
</reference>
<dbReference type="InterPro" id="IPR023561">
    <property type="entry name" value="Carbonic_anhydrase_a-class"/>
</dbReference>
<dbReference type="OrthoDB" id="429145at2759"/>
<feature type="compositionally biased region" description="Polar residues" evidence="7">
    <location>
        <begin position="272"/>
        <end position="282"/>
    </location>
</feature>
<dbReference type="SUPFAM" id="SSF51069">
    <property type="entry name" value="Carbonic anhydrase"/>
    <property type="match status" value="1"/>
</dbReference>
<dbReference type="EC" id="4.2.1.1" evidence="2"/>
<evidence type="ECO:0000256" key="4">
    <source>
        <dbReference type="ARBA" id="ARBA00022833"/>
    </source>
</evidence>
<evidence type="ECO:0000259" key="8">
    <source>
        <dbReference type="PROSITE" id="PS51144"/>
    </source>
</evidence>
<proteinExistence type="inferred from homology"/>
<reference evidence="9" key="2">
    <citation type="submission" date="2022-06" db="UniProtKB">
        <authorList>
            <consortium name="EnsemblMetazoa"/>
        </authorList>
    </citation>
    <scope>IDENTIFICATION</scope>
</reference>
<comment type="similarity">
    <text evidence="1">Belongs to the alpha-carbonic anhydrase family.</text>
</comment>
<dbReference type="PROSITE" id="PS51144">
    <property type="entry name" value="ALPHA_CA_2"/>
    <property type="match status" value="1"/>
</dbReference>
<feature type="region of interest" description="Disordered" evidence="7">
    <location>
        <begin position="238"/>
        <end position="282"/>
    </location>
</feature>
<dbReference type="InterPro" id="IPR036398">
    <property type="entry name" value="CA_dom_sf"/>
</dbReference>
<keyword evidence="3" id="KW-0479">Metal-binding</keyword>
<dbReference type="KEGG" id="api:100569128"/>
<feature type="compositionally biased region" description="Basic and acidic residues" evidence="7">
    <location>
        <begin position="252"/>
        <end position="266"/>
    </location>
</feature>
<dbReference type="GO" id="GO:0004089">
    <property type="term" value="F:carbonate dehydratase activity"/>
    <property type="evidence" value="ECO:0007669"/>
    <property type="project" value="UniProtKB-EC"/>
</dbReference>
<name>A0A8R2D603_ACYPI</name>
<protein>
    <recommendedName>
        <fullName evidence="2">carbonic anhydrase</fullName>
        <ecNumber evidence="2">4.2.1.1</ecNumber>
    </recommendedName>
</protein>
<evidence type="ECO:0000256" key="3">
    <source>
        <dbReference type="ARBA" id="ARBA00022723"/>
    </source>
</evidence>
<dbReference type="Proteomes" id="UP000007819">
    <property type="component" value="Chromosome X"/>
</dbReference>
<dbReference type="RefSeq" id="XP_016663177.2">
    <property type="nucleotide sequence ID" value="XM_016807688.2"/>
</dbReference>
<evidence type="ECO:0000313" key="9">
    <source>
        <dbReference type="EnsemblMetazoa" id="XP_016663177.2"/>
    </source>
</evidence>
<accession>A0A8R2D603</accession>
<comment type="catalytic activity">
    <reaction evidence="6">
        <text>hydrogencarbonate + H(+) = CO2 + H2O</text>
        <dbReference type="Rhea" id="RHEA:10748"/>
        <dbReference type="ChEBI" id="CHEBI:15377"/>
        <dbReference type="ChEBI" id="CHEBI:15378"/>
        <dbReference type="ChEBI" id="CHEBI:16526"/>
        <dbReference type="ChEBI" id="CHEBI:17544"/>
        <dbReference type="EC" id="4.2.1.1"/>
    </reaction>
</comment>